<feature type="domain" description="Protein kinase" evidence="1">
    <location>
        <begin position="2"/>
        <end position="278"/>
    </location>
</feature>
<dbReference type="PANTHER" id="PTHR48007:SF38">
    <property type="entry name" value="LEUCINE-RICH REPEAT PROTEIN KINASE FAMILY PROTEIN"/>
    <property type="match status" value="1"/>
</dbReference>
<gene>
    <name evidence="2" type="ORF">DKX38_001233</name>
</gene>
<dbReference type="SUPFAM" id="SSF56112">
    <property type="entry name" value="Protein kinase-like (PK-like)"/>
    <property type="match status" value="1"/>
</dbReference>
<dbReference type="GO" id="GO:0005524">
    <property type="term" value="F:ATP binding"/>
    <property type="evidence" value="ECO:0007669"/>
    <property type="project" value="InterPro"/>
</dbReference>
<dbReference type="PANTHER" id="PTHR48007">
    <property type="entry name" value="LEUCINE-RICH REPEAT RECEPTOR-LIKE PROTEIN KINASE PXC1"/>
    <property type="match status" value="1"/>
</dbReference>
<dbReference type="Gene3D" id="1.10.510.10">
    <property type="entry name" value="Transferase(Phosphotransferase) domain 1"/>
    <property type="match status" value="2"/>
</dbReference>
<evidence type="ECO:0000259" key="1">
    <source>
        <dbReference type="PROSITE" id="PS50011"/>
    </source>
</evidence>
<dbReference type="AlphaFoldDB" id="A0A5N5P3I2"/>
<dbReference type="InterPro" id="IPR000719">
    <property type="entry name" value="Prot_kinase_dom"/>
</dbReference>
<dbReference type="GO" id="GO:0004672">
    <property type="term" value="F:protein kinase activity"/>
    <property type="evidence" value="ECO:0007669"/>
    <property type="project" value="InterPro"/>
</dbReference>
<dbReference type="EMBL" id="VDCV01000001">
    <property type="protein sequence ID" value="KAB5574039.1"/>
    <property type="molecule type" value="Genomic_DNA"/>
</dbReference>
<dbReference type="InterPro" id="IPR011009">
    <property type="entry name" value="Kinase-like_dom_sf"/>
</dbReference>
<keyword evidence="3" id="KW-1185">Reference proteome</keyword>
<evidence type="ECO:0000313" key="2">
    <source>
        <dbReference type="EMBL" id="KAB5574039.1"/>
    </source>
</evidence>
<name>A0A5N5P3I2_9ROSI</name>
<protein>
    <recommendedName>
        <fullName evidence="1">Protein kinase domain-containing protein</fullName>
    </recommendedName>
</protein>
<dbReference type="Gene3D" id="3.30.200.20">
    <property type="entry name" value="Phosphorylase Kinase, domain 1"/>
    <property type="match status" value="1"/>
</dbReference>
<evidence type="ECO:0000313" key="3">
    <source>
        <dbReference type="Proteomes" id="UP000326939"/>
    </source>
</evidence>
<dbReference type="InterPro" id="IPR046959">
    <property type="entry name" value="PRK1-6/SRF4-like"/>
</dbReference>
<sequence length="279" mass="30838">MKASAEVLGNGGTGSSYKARMANGVMVVVKRTREMNTLSKDEFDAEIRKLGRLHHANILTPLAFHYQPDEKLLVYEYMPKAVCFICDRGPSHAELNWSVRLKIVQGIAEGLGYLHTKLASSHLPHGNLKSSNVFLSDDSEPLLSEFGLRPLISPPNVGSSIVWYLNNAKGGTDVVQWVESAISDGRETELLDPEIASSTNSLGQMRRLLGIGAACVERNPEQRLNITDAIQMIQDITLERTIQALPSLRDGYADAPQTRVSDIQEADGEIELLEKTWIR</sequence>
<dbReference type="Proteomes" id="UP000326939">
    <property type="component" value="Chromosome 1"/>
</dbReference>
<comment type="caution">
    <text evidence="2">The sequence shown here is derived from an EMBL/GenBank/DDBJ whole genome shotgun (WGS) entry which is preliminary data.</text>
</comment>
<accession>A0A5N5P3I2</accession>
<dbReference type="PROSITE" id="PS50011">
    <property type="entry name" value="PROTEIN_KINASE_DOM"/>
    <property type="match status" value="1"/>
</dbReference>
<proteinExistence type="predicted"/>
<reference evidence="3" key="1">
    <citation type="journal article" date="2019" name="Gigascience">
        <title>De novo genome assembly of the endangered Acer yangbiense, a plant species with extremely small populations endemic to Yunnan Province, China.</title>
        <authorList>
            <person name="Yang J."/>
            <person name="Wariss H.M."/>
            <person name="Tao L."/>
            <person name="Zhang R."/>
            <person name="Yun Q."/>
            <person name="Hollingsworth P."/>
            <person name="Dao Z."/>
            <person name="Luo G."/>
            <person name="Guo H."/>
            <person name="Ma Y."/>
            <person name="Sun W."/>
        </authorList>
    </citation>
    <scope>NUCLEOTIDE SEQUENCE [LARGE SCALE GENOMIC DNA]</scope>
    <source>
        <strain evidence="3">cv. br00</strain>
    </source>
</reference>
<dbReference type="Pfam" id="PF00069">
    <property type="entry name" value="Pkinase"/>
    <property type="match status" value="1"/>
</dbReference>
<organism evidence="2 3">
    <name type="scientific">Salix brachista</name>
    <dbReference type="NCBI Taxonomy" id="2182728"/>
    <lineage>
        <taxon>Eukaryota</taxon>
        <taxon>Viridiplantae</taxon>
        <taxon>Streptophyta</taxon>
        <taxon>Embryophyta</taxon>
        <taxon>Tracheophyta</taxon>
        <taxon>Spermatophyta</taxon>
        <taxon>Magnoliopsida</taxon>
        <taxon>eudicotyledons</taxon>
        <taxon>Gunneridae</taxon>
        <taxon>Pentapetalae</taxon>
        <taxon>rosids</taxon>
        <taxon>fabids</taxon>
        <taxon>Malpighiales</taxon>
        <taxon>Salicaceae</taxon>
        <taxon>Saliceae</taxon>
        <taxon>Salix</taxon>
    </lineage>
</organism>